<dbReference type="PANTHER" id="PTHR12815:SF47">
    <property type="entry name" value="TRANSLOCATION AND ASSEMBLY MODULE SUBUNIT TAMA"/>
    <property type="match status" value="1"/>
</dbReference>
<evidence type="ECO:0000256" key="6">
    <source>
        <dbReference type="ARBA" id="ARBA00023237"/>
    </source>
</evidence>
<evidence type="ECO:0000259" key="8">
    <source>
        <dbReference type="Pfam" id="PF07244"/>
    </source>
</evidence>
<dbReference type="InterPro" id="IPR010827">
    <property type="entry name" value="BamA/TamA_POTRA"/>
</dbReference>
<dbReference type="Gene3D" id="3.10.20.310">
    <property type="entry name" value="membrane protein fhac"/>
    <property type="match status" value="2"/>
</dbReference>
<keyword evidence="10" id="KW-1185">Reference proteome</keyword>
<keyword evidence="2" id="KW-1134">Transmembrane beta strand</keyword>
<reference evidence="9 10" key="1">
    <citation type="submission" date="2023-07" db="EMBL/GenBank/DDBJ databases">
        <title>Sorghum-associated microbial communities from plants grown in Nebraska, USA.</title>
        <authorList>
            <person name="Schachtman D."/>
        </authorList>
    </citation>
    <scope>NUCLEOTIDE SEQUENCE [LARGE SCALE GENOMIC DNA]</scope>
    <source>
        <strain evidence="9 10">BE313</strain>
    </source>
</reference>
<dbReference type="Pfam" id="PF07244">
    <property type="entry name" value="POTRA"/>
    <property type="match status" value="1"/>
</dbReference>
<gene>
    <name evidence="9" type="ORF">J2X19_003907</name>
</gene>
<dbReference type="RefSeq" id="WP_310375685.1">
    <property type="nucleotide sequence ID" value="NZ_JAVDXT010000004.1"/>
</dbReference>
<dbReference type="Pfam" id="PF01103">
    <property type="entry name" value="Omp85"/>
    <property type="match status" value="1"/>
</dbReference>
<evidence type="ECO:0000256" key="1">
    <source>
        <dbReference type="ARBA" id="ARBA00004370"/>
    </source>
</evidence>
<protein>
    <submittedName>
        <fullName evidence="9">Translocation and assembly module TamA</fullName>
    </submittedName>
</protein>
<comment type="subcellular location">
    <subcellularLocation>
        <location evidence="1">Membrane</location>
    </subcellularLocation>
</comment>
<sequence>MPEPAAASTPTHPFAFDLRVEAPDKIRELLTKHLELQRYRSLTDLDSTELARLLQAAERNAHDLLATQGYFSSTVTITTLDTPQSASAPHEVLLTVQLGEPARIGQVEIAFTGPIAEDPDAQELRDSIRSGWLLRAGERFTQEAWDDAKTQALRSLTIQRFPTSEIANSLADIDPDTHTVRLELTLASGPAFRFGTLDPRGTQRYSPELVRRLAQLPTGSDYTQAQLLQTQQRLADSGYFDSVFLTLDTNGDPRTATVVAQLREAKLQKLVLGVGFSTDSGPRVSAEHTHRQLPWIGWRAVSKLTLDRNTQTLGSELTAPPDSRNWRWATSAQLQHQDLSGTVTNSQRLRAGRSQENERIDRNIYLQYDHAIETAGTGPAVSSSAISANYAWTRRDFDDIRTPTQGYGVAVELGGGFTLGSDRQPYTRVLTRWLGYIPLGQLLPGNTSAVRAGRLALRAEAGAVIAKADANIPSSQQFLTGGDTTVRGYGYQDIGVPSTSGSITAGRYLGSGSIEWQRPIIVNGRASEWESAVFADAGAVADTVGAMHAKVGVGAGVRWRSPVGPVQMDLAYGLATQKVRLHLSVGFSF</sequence>
<evidence type="ECO:0000256" key="3">
    <source>
        <dbReference type="ARBA" id="ARBA00022692"/>
    </source>
</evidence>
<dbReference type="EMBL" id="JAVDXT010000004">
    <property type="protein sequence ID" value="MDR7379213.1"/>
    <property type="molecule type" value="Genomic_DNA"/>
</dbReference>
<comment type="caution">
    <text evidence="9">The sequence shown here is derived from an EMBL/GenBank/DDBJ whole genome shotgun (WGS) entry which is preliminary data.</text>
</comment>
<keyword evidence="6" id="KW-0998">Cell outer membrane</keyword>
<evidence type="ECO:0000313" key="9">
    <source>
        <dbReference type="EMBL" id="MDR7379213.1"/>
    </source>
</evidence>
<name>A0ABU2CD05_9BURK</name>
<dbReference type="InterPro" id="IPR039910">
    <property type="entry name" value="D15-like"/>
</dbReference>
<evidence type="ECO:0000256" key="5">
    <source>
        <dbReference type="ARBA" id="ARBA00023136"/>
    </source>
</evidence>
<organism evidence="9 10">
    <name type="scientific">Rhodoferax ferrireducens</name>
    <dbReference type="NCBI Taxonomy" id="192843"/>
    <lineage>
        <taxon>Bacteria</taxon>
        <taxon>Pseudomonadati</taxon>
        <taxon>Pseudomonadota</taxon>
        <taxon>Betaproteobacteria</taxon>
        <taxon>Burkholderiales</taxon>
        <taxon>Comamonadaceae</taxon>
        <taxon>Rhodoferax</taxon>
    </lineage>
</organism>
<feature type="domain" description="Bacterial surface antigen (D15)" evidence="7">
    <location>
        <begin position="305"/>
        <end position="589"/>
    </location>
</feature>
<keyword evidence="4" id="KW-0732">Signal</keyword>
<dbReference type="Proteomes" id="UP001180487">
    <property type="component" value="Unassembled WGS sequence"/>
</dbReference>
<evidence type="ECO:0000256" key="2">
    <source>
        <dbReference type="ARBA" id="ARBA00022452"/>
    </source>
</evidence>
<accession>A0ABU2CD05</accession>
<proteinExistence type="predicted"/>
<feature type="domain" description="POTRA" evidence="8">
    <location>
        <begin position="199"/>
        <end position="264"/>
    </location>
</feature>
<evidence type="ECO:0000313" key="10">
    <source>
        <dbReference type="Proteomes" id="UP001180487"/>
    </source>
</evidence>
<evidence type="ECO:0000259" key="7">
    <source>
        <dbReference type="Pfam" id="PF01103"/>
    </source>
</evidence>
<dbReference type="InterPro" id="IPR000184">
    <property type="entry name" value="Bac_surfAg_D15"/>
</dbReference>
<keyword evidence="5" id="KW-0472">Membrane</keyword>
<evidence type="ECO:0000256" key="4">
    <source>
        <dbReference type="ARBA" id="ARBA00022729"/>
    </source>
</evidence>
<dbReference type="Gene3D" id="2.40.160.50">
    <property type="entry name" value="membrane protein fhac: a member of the omp85/tpsb transporter family"/>
    <property type="match status" value="1"/>
</dbReference>
<dbReference type="PANTHER" id="PTHR12815">
    <property type="entry name" value="SORTING AND ASSEMBLY MACHINERY SAMM50 PROTEIN FAMILY MEMBER"/>
    <property type="match status" value="1"/>
</dbReference>
<keyword evidence="3" id="KW-0812">Transmembrane</keyword>